<keyword evidence="5" id="KW-0410">Iron transport</keyword>
<dbReference type="Pfam" id="PF00593">
    <property type="entry name" value="TonB_dep_Rec_b-barrel"/>
    <property type="match status" value="1"/>
</dbReference>
<dbReference type="AlphaFoldDB" id="A0A5R8KB06"/>
<dbReference type="InterPro" id="IPR037066">
    <property type="entry name" value="Plug_dom_sf"/>
</dbReference>
<keyword evidence="11 14" id="KW-0472">Membrane</keyword>
<dbReference type="Proteomes" id="UP000306196">
    <property type="component" value="Unassembled WGS sequence"/>
</dbReference>
<keyword evidence="6 14" id="KW-0812">Transmembrane</keyword>
<dbReference type="RefSeq" id="WP_138087637.1">
    <property type="nucleotide sequence ID" value="NZ_VAUV01000013.1"/>
</dbReference>
<dbReference type="PROSITE" id="PS52016">
    <property type="entry name" value="TONB_DEPENDENT_REC_3"/>
    <property type="match status" value="1"/>
</dbReference>
<comment type="similarity">
    <text evidence="2 14 15">Belongs to the TonB-dependent receptor family.</text>
</comment>
<dbReference type="GO" id="GO:0015344">
    <property type="term" value="F:siderophore uptake transmembrane transporter activity"/>
    <property type="evidence" value="ECO:0007669"/>
    <property type="project" value="TreeGrafter"/>
</dbReference>
<dbReference type="PANTHER" id="PTHR32552">
    <property type="entry name" value="FERRICHROME IRON RECEPTOR-RELATED"/>
    <property type="match status" value="1"/>
</dbReference>
<feature type="chain" id="PRO_5024372933" evidence="16">
    <location>
        <begin position="22"/>
        <end position="696"/>
    </location>
</feature>
<dbReference type="Gene3D" id="2.40.170.20">
    <property type="entry name" value="TonB-dependent receptor, beta-barrel domain"/>
    <property type="match status" value="1"/>
</dbReference>
<keyword evidence="8" id="KW-0408">Iron</keyword>
<dbReference type="InterPro" id="IPR012910">
    <property type="entry name" value="Plug_dom"/>
</dbReference>
<evidence type="ECO:0000259" key="17">
    <source>
        <dbReference type="Pfam" id="PF00593"/>
    </source>
</evidence>
<name>A0A5R8KB06_9BACT</name>
<gene>
    <name evidence="19" type="ORF">FEM03_17815</name>
</gene>
<evidence type="ECO:0000256" key="11">
    <source>
        <dbReference type="ARBA" id="ARBA00023136"/>
    </source>
</evidence>
<evidence type="ECO:0000256" key="16">
    <source>
        <dbReference type="SAM" id="SignalP"/>
    </source>
</evidence>
<keyword evidence="7 16" id="KW-0732">Signal</keyword>
<comment type="caution">
    <text evidence="19">The sequence shown here is derived from an EMBL/GenBank/DDBJ whole genome shotgun (WGS) entry which is preliminary data.</text>
</comment>
<feature type="domain" description="TonB-dependent receptor plug" evidence="18">
    <location>
        <begin position="59"/>
        <end position="155"/>
    </location>
</feature>
<evidence type="ECO:0000256" key="8">
    <source>
        <dbReference type="ARBA" id="ARBA00023004"/>
    </source>
</evidence>
<comment type="subcellular location">
    <subcellularLocation>
        <location evidence="1 14">Cell outer membrane</location>
        <topology evidence="1 14">Multi-pass membrane protein</topology>
    </subcellularLocation>
</comment>
<feature type="domain" description="TonB-dependent receptor-like beta-barrel" evidence="17">
    <location>
        <begin position="229"/>
        <end position="665"/>
    </location>
</feature>
<dbReference type="InterPro" id="IPR000531">
    <property type="entry name" value="Beta-barrel_TonB"/>
</dbReference>
<evidence type="ECO:0000256" key="7">
    <source>
        <dbReference type="ARBA" id="ARBA00022729"/>
    </source>
</evidence>
<dbReference type="FunFam" id="2.40.170.20:FF:000005">
    <property type="entry name" value="TonB-dependent siderophore receptor"/>
    <property type="match status" value="1"/>
</dbReference>
<reference evidence="19 20" key="1">
    <citation type="submission" date="2019-05" db="EMBL/GenBank/DDBJ databases">
        <title>Verrucobacter flavum gen. nov., sp. nov. a new member of the family Verrucomicrobiaceae.</title>
        <authorList>
            <person name="Szuroczki S."/>
            <person name="Abbaszade G."/>
            <person name="Szabo A."/>
            <person name="Felfoldi T."/>
            <person name="Schumann P."/>
            <person name="Boka K."/>
            <person name="Keki Z."/>
            <person name="Toumi M."/>
            <person name="Toth E."/>
        </authorList>
    </citation>
    <scope>NUCLEOTIDE SEQUENCE [LARGE SCALE GENOMIC DNA]</scope>
    <source>
        <strain evidence="19 20">MG-N-17</strain>
    </source>
</reference>
<evidence type="ECO:0000313" key="20">
    <source>
        <dbReference type="Proteomes" id="UP000306196"/>
    </source>
</evidence>
<keyword evidence="10 15" id="KW-0798">TonB box</keyword>
<dbReference type="InterPro" id="IPR010916">
    <property type="entry name" value="TonB_box_CS"/>
</dbReference>
<dbReference type="GO" id="GO:0015891">
    <property type="term" value="P:siderophore transport"/>
    <property type="evidence" value="ECO:0007669"/>
    <property type="project" value="InterPro"/>
</dbReference>
<dbReference type="GO" id="GO:0038023">
    <property type="term" value="F:signaling receptor activity"/>
    <property type="evidence" value="ECO:0007669"/>
    <property type="project" value="InterPro"/>
</dbReference>
<dbReference type="SUPFAM" id="SSF56935">
    <property type="entry name" value="Porins"/>
    <property type="match status" value="1"/>
</dbReference>
<keyword evidence="3 14" id="KW-0813">Transport</keyword>
<dbReference type="InterPro" id="IPR039426">
    <property type="entry name" value="TonB-dep_rcpt-like"/>
</dbReference>
<evidence type="ECO:0000256" key="4">
    <source>
        <dbReference type="ARBA" id="ARBA00022452"/>
    </source>
</evidence>
<evidence type="ECO:0000313" key="19">
    <source>
        <dbReference type="EMBL" id="TLD69494.1"/>
    </source>
</evidence>
<protein>
    <submittedName>
        <fullName evidence="19">TonB-dependent siderophore receptor</fullName>
    </submittedName>
</protein>
<evidence type="ECO:0000256" key="12">
    <source>
        <dbReference type="ARBA" id="ARBA00023170"/>
    </source>
</evidence>
<dbReference type="PROSITE" id="PS00430">
    <property type="entry name" value="TONB_DEPENDENT_REC_1"/>
    <property type="match status" value="1"/>
</dbReference>
<dbReference type="InterPro" id="IPR010105">
    <property type="entry name" value="TonB_sidphr_rcpt"/>
</dbReference>
<dbReference type="NCBIfam" id="TIGR01783">
    <property type="entry name" value="TonB-siderophor"/>
    <property type="match status" value="1"/>
</dbReference>
<organism evidence="19 20">
    <name type="scientific">Phragmitibacter flavus</name>
    <dbReference type="NCBI Taxonomy" id="2576071"/>
    <lineage>
        <taxon>Bacteria</taxon>
        <taxon>Pseudomonadati</taxon>
        <taxon>Verrucomicrobiota</taxon>
        <taxon>Verrucomicrobiia</taxon>
        <taxon>Verrucomicrobiales</taxon>
        <taxon>Verrucomicrobiaceae</taxon>
        <taxon>Phragmitibacter</taxon>
    </lineage>
</organism>
<dbReference type="CDD" id="cd01347">
    <property type="entry name" value="ligand_gated_channel"/>
    <property type="match status" value="1"/>
</dbReference>
<dbReference type="OrthoDB" id="9760333at2"/>
<dbReference type="Pfam" id="PF07715">
    <property type="entry name" value="Plug"/>
    <property type="match status" value="1"/>
</dbReference>
<keyword evidence="9" id="KW-0406">Ion transport</keyword>
<evidence type="ECO:0000256" key="3">
    <source>
        <dbReference type="ARBA" id="ARBA00022448"/>
    </source>
</evidence>
<accession>A0A5R8KB06</accession>
<dbReference type="Gene3D" id="2.170.130.10">
    <property type="entry name" value="TonB-dependent receptor, plug domain"/>
    <property type="match status" value="1"/>
</dbReference>
<evidence type="ECO:0000256" key="1">
    <source>
        <dbReference type="ARBA" id="ARBA00004571"/>
    </source>
</evidence>
<evidence type="ECO:0000256" key="15">
    <source>
        <dbReference type="RuleBase" id="RU003357"/>
    </source>
</evidence>
<evidence type="ECO:0000256" key="9">
    <source>
        <dbReference type="ARBA" id="ARBA00023065"/>
    </source>
</evidence>
<dbReference type="GO" id="GO:0009279">
    <property type="term" value="C:cell outer membrane"/>
    <property type="evidence" value="ECO:0007669"/>
    <property type="project" value="UniProtKB-SubCell"/>
</dbReference>
<keyword evidence="13 14" id="KW-0998">Cell outer membrane</keyword>
<evidence type="ECO:0000256" key="14">
    <source>
        <dbReference type="PROSITE-ProRule" id="PRU01360"/>
    </source>
</evidence>
<evidence type="ECO:0000259" key="18">
    <source>
        <dbReference type="Pfam" id="PF07715"/>
    </source>
</evidence>
<evidence type="ECO:0000256" key="5">
    <source>
        <dbReference type="ARBA" id="ARBA00022496"/>
    </source>
</evidence>
<evidence type="ECO:0000256" key="2">
    <source>
        <dbReference type="ARBA" id="ARBA00009810"/>
    </source>
</evidence>
<dbReference type="PANTHER" id="PTHR32552:SF68">
    <property type="entry name" value="FERRICHROME OUTER MEMBRANE TRANSPORTER_PHAGE RECEPTOR"/>
    <property type="match status" value="1"/>
</dbReference>
<sequence length="696" mass="77272">MSLRYCLPLVQSLLIVSPALAQSPPDSTQMETVTVTASAPSDGYQATDSITALKSNARLLETPQSVTVLTDAFIKDRDFHRLDEVLRYSAGVSTGGFYDVLDSFRIRGFAADDVTYLDGLKITGFSSPMELWGLERVEVVKGPASTLYGGASLGGLINMVSKRPQPDAFTEFTLGGGSYNLFTSGLDVNRPLSKNVSARVNAFYRENESFVDHVEYQRIFVAPSLTWKMGPDTSLTILTSYKYTDEIFRLPLVAHGTVLPNKNGQIPHDRFIGIPGKSQGVQGWLGTAGYEFNHQFNDIVSLRQNLRASWSNLHRIDILYPAYLDDNQRTLYLIPPVNVIDDHFNFAVDTAVTFKFTTVKIDHHLTTGVDYNYVDRSFGLDGFGDGELIPFDLFSPNYQVPFRRSSDPFTISYSEFNQFGLYIQEQAKFFDKLTLTLGVRYDTTTLDDTDLGHTKDSATTPRVGLTYEFIPGVAAYASYSRSFNPQWTFTDAEGNVVDPEEGENWEAGVKTSLLDGRLTASLAVYQLTRENAATDDLSTPYPLDSFAAGEQRARGVELESAINLAPGWDFIFAYSYTETEILKDSLLPVGGRTLGVPDHNINAWLKYTVQSGPLRGFGLGIGGRYLTSQAGSAYNTFDLPAYGIVDAALYYERKNFSAQINFNNVLDKRHFVGSYDELYVLPGQPFNMSASITMKF</sequence>
<feature type="signal peptide" evidence="16">
    <location>
        <begin position="1"/>
        <end position="21"/>
    </location>
</feature>
<keyword evidence="20" id="KW-1185">Reference proteome</keyword>
<evidence type="ECO:0000256" key="6">
    <source>
        <dbReference type="ARBA" id="ARBA00022692"/>
    </source>
</evidence>
<dbReference type="EMBL" id="VAUV01000013">
    <property type="protein sequence ID" value="TLD69494.1"/>
    <property type="molecule type" value="Genomic_DNA"/>
</dbReference>
<proteinExistence type="inferred from homology"/>
<keyword evidence="12 19" id="KW-0675">Receptor</keyword>
<evidence type="ECO:0000256" key="13">
    <source>
        <dbReference type="ARBA" id="ARBA00023237"/>
    </source>
</evidence>
<dbReference type="InterPro" id="IPR036942">
    <property type="entry name" value="Beta-barrel_TonB_sf"/>
</dbReference>
<dbReference type="FunFam" id="2.170.130.10:FF:000001">
    <property type="entry name" value="Catecholate siderophore TonB-dependent receptor"/>
    <property type="match status" value="1"/>
</dbReference>
<evidence type="ECO:0000256" key="10">
    <source>
        <dbReference type="ARBA" id="ARBA00023077"/>
    </source>
</evidence>
<keyword evidence="4 14" id="KW-1134">Transmembrane beta strand</keyword>